<keyword evidence="3 4" id="KW-0472">Membrane</keyword>
<evidence type="ECO:0000313" key="6">
    <source>
        <dbReference type="Proteomes" id="UP000295763"/>
    </source>
</evidence>
<dbReference type="HAMAP" id="MF_00695">
    <property type="entry name" value="HflD_protein"/>
    <property type="match status" value="1"/>
</dbReference>
<dbReference type="Gene3D" id="1.10.3890.10">
    <property type="entry name" value="HflD-like"/>
    <property type="match status" value="1"/>
</dbReference>
<evidence type="ECO:0000313" key="5">
    <source>
        <dbReference type="EMBL" id="TCP96534.1"/>
    </source>
</evidence>
<dbReference type="SUPFAM" id="SSF101322">
    <property type="entry name" value="YcfC-like"/>
    <property type="match status" value="1"/>
</dbReference>
<dbReference type="InterPro" id="IPR035932">
    <property type="entry name" value="HflD-like_sf"/>
</dbReference>
<keyword evidence="6" id="KW-1185">Reference proteome</keyword>
<reference evidence="5 6" key="1">
    <citation type="submission" date="2019-03" db="EMBL/GenBank/DDBJ databases">
        <title>Genomic Encyclopedia of Type Strains, Phase IV (KMG-IV): sequencing the most valuable type-strain genomes for metagenomic binning, comparative biology and taxonomic classification.</title>
        <authorList>
            <person name="Goeker M."/>
        </authorList>
    </citation>
    <scope>NUCLEOTIDE SEQUENCE [LARGE SCALE GENOMIC DNA]</scope>
    <source>
        <strain evidence="5 6">DSM 28404</strain>
    </source>
</reference>
<dbReference type="GO" id="GO:0005737">
    <property type="term" value="C:cytoplasm"/>
    <property type="evidence" value="ECO:0007669"/>
    <property type="project" value="UniProtKB-SubCell"/>
</dbReference>
<dbReference type="Proteomes" id="UP000295763">
    <property type="component" value="Unassembled WGS sequence"/>
</dbReference>
<dbReference type="AlphaFoldDB" id="A0A4R2T6P2"/>
<dbReference type="OrthoDB" id="9788031at2"/>
<dbReference type="Pfam" id="PF04356">
    <property type="entry name" value="DUF489"/>
    <property type="match status" value="1"/>
</dbReference>
<dbReference type="PANTHER" id="PTHR38100">
    <property type="entry name" value="HIGH FREQUENCY LYSOGENIZATION PROTEIN HFLD"/>
    <property type="match status" value="1"/>
</dbReference>
<dbReference type="GO" id="GO:0005886">
    <property type="term" value="C:plasma membrane"/>
    <property type="evidence" value="ECO:0007669"/>
    <property type="project" value="UniProtKB-SubCell"/>
</dbReference>
<dbReference type="PANTHER" id="PTHR38100:SF1">
    <property type="entry name" value="HIGH FREQUENCY LYSOGENIZATION PROTEIN HFLD"/>
    <property type="match status" value="1"/>
</dbReference>
<accession>A0A4R2T6P2</accession>
<name>A0A4R2T6P2_9PAST</name>
<evidence type="ECO:0000256" key="3">
    <source>
        <dbReference type="ARBA" id="ARBA00023136"/>
    </source>
</evidence>
<comment type="subcellular location">
    <subcellularLocation>
        <location evidence="4">Cytoplasm</location>
    </subcellularLocation>
    <subcellularLocation>
        <location evidence="4">Cell membrane</location>
        <topology evidence="4">Peripheral membrane protein</topology>
        <orientation evidence="4">Cytoplasmic side</orientation>
    </subcellularLocation>
</comment>
<comment type="caution">
    <text evidence="5">The sequence shown here is derived from an EMBL/GenBank/DDBJ whole genome shotgun (WGS) entry which is preliminary data.</text>
</comment>
<dbReference type="NCBIfam" id="NF001246">
    <property type="entry name" value="PRK00218.1-2"/>
    <property type="match status" value="1"/>
</dbReference>
<comment type="similarity">
    <text evidence="4">Belongs to the HflD family.</text>
</comment>
<gene>
    <name evidence="4" type="primary">hflD</name>
    <name evidence="5" type="ORF">EDC44_10467</name>
</gene>
<proteinExistence type="inferred from homology"/>
<keyword evidence="1 4" id="KW-1003">Cell membrane</keyword>
<evidence type="ECO:0000256" key="1">
    <source>
        <dbReference type="ARBA" id="ARBA00022475"/>
    </source>
</evidence>
<dbReference type="EMBL" id="SLYB01000004">
    <property type="protein sequence ID" value="TCP96534.1"/>
    <property type="molecule type" value="Genomic_DNA"/>
</dbReference>
<protein>
    <recommendedName>
        <fullName evidence="4">High frequency lysogenization protein HflD homolog</fullName>
    </recommendedName>
</protein>
<dbReference type="InterPro" id="IPR007451">
    <property type="entry name" value="HflD"/>
</dbReference>
<evidence type="ECO:0000256" key="2">
    <source>
        <dbReference type="ARBA" id="ARBA00022490"/>
    </source>
</evidence>
<keyword evidence="2 4" id="KW-0963">Cytoplasm</keyword>
<organism evidence="5 6">
    <name type="scientific">Cricetibacter osteomyelitidis</name>
    <dbReference type="NCBI Taxonomy" id="1521931"/>
    <lineage>
        <taxon>Bacteria</taxon>
        <taxon>Pseudomonadati</taxon>
        <taxon>Pseudomonadota</taxon>
        <taxon>Gammaproteobacteria</taxon>
        <taxon>Pasteurellales</taxon>
        <taxon>Pasteurellaceae</taxon>
        <taxon>Cricetibacter</taxon>
    </lineage>
</organism>
<dbReference type="NCBIfam" id="NF001248">
    <property type="entry name" value="PRK00218.1-4"/>
    <property type="match status" value="1"/>
</dbReference>
<dbReference type="RefSeq" id="WP_131975242.1">
    <property type="nucleotide sequence ID" value="NZ_SLYB01000004.1"/>
</dbReference>
<evidence type="ECO:0000256" key="4">
    <source>
        <dbReference type="HAMAP-Rule" id="MF_00695"/>
    </source>
</evidence>
<sequence>MANFYDITLALAGICQAAKLVQQFAHKGQADLEAFEQSLQTLLVTSPKNTLHVFGGNEANLHLGLTTLLEQINNGNAGELEMEVGRYWLSLLALEGKLNKNPEAKSELARRMQYLPNQTALFELTDQNMIDILGGIYVDVISPLGSRINVTGSALYLQQPAMQSRVRACLLAGMRAAVLWRQVGGTKWQMLFSRRKIATQAQQILSSL</sequence>